<dbReference type="PROSITE" id="PS50853">
    <property type="entry name" value="FN3"/>
    <property type="match status" value="1"/>
</dbReference>
<reference evidence="5" key="1">
    <citation type="submission" date="2017-04" db="EMBL/GenBank/DDBJ databases">
        <title>Function of individual gut microbiota members based on whole genome sequencing of pure cultures obtained from chicken caecum.</title>
        <authorList>
            <person name="Medvecky M."/>
            <person name="Cejkova D."/>
            <person name="Polansky O."/>
            <person name="Karasova D."/>
            <person name="Kubasova T."/>
            <person name="Cizek A."/>
            <person name="Rychlik I."/>
        </authorList>
    </citation>
    <scope>NUCLEOTIDE SEQUENCE [LARGE SCALE GENOMIC DNA]</scope>
    <source>
        <strain evidence="5">An199</strain>
    </source>
</reference>
<evidence type="ECO:0000313" key="4">
    <source>
        <dbReference type="EMBL" id="OUP21851.1"/>
    </source>
</evidence>
<dbReference type="EMBL" id="NFJX01000002">
    <property type="protein sequence ID" value="OUP21851.1"/>
    <property type="molecule type" value="Genomic_DNA"/>
</dbReference>
<organism evidence="4 5">
    <name type="scientific">Parabacteroides distasonis</name>
    <dbReference type="NCBI Taxonomy" id="823"/>
    <lineage>
        <taxon>Bacteria</taxon>
        <taxon>Pseudomonadati</taxon>
        <taxon>Bacteroidota</taxon>
        <taxon>Bacteroidia</taxon>
        <taxon>Bacteroidales</taxon>
        <taxon>Tannerellaceae</taxon>
        <taxon>Parabacteroides</taxon>
    </lineage>
</organism>
<proteinExistence type="predicted"/>
<evidence type="ECO:0000259" key="3">
    <source>
        <dbReference type="PROSITE" id="PS50853"/>
    </source>
</evidence>
<keyword evidence="1" id="KW-0677">Repeat</keyword>
<gene>
    <name evidence="4" type="ORF">B5F32_02240</name>
</gene>
<dbReference type="Gene3D" id="2.60.40.10">
    <property type="entry name" value="Immunoglobulins"/>
    <property type="match status" value="3"/>
</dbReference>
<dbReference type="InterPro" id="IPR036116">
    <property type="entry name" value="FN3_sf"/>
</dbReference>
<dbReference type="CDD" id="cd00063">
    <property type="entry name" value="FN3"/>
    <property type="match status" value="1"/>
</dbReference>
<dbReference type="InterPro" id="IPR050991">
    <property type="entry name" value="ECM_Regulatory_Proteins"/>
</dbReference>
<sequence>MKNVYLFLALLLLSSCFLGGCSKDETPQGTIISGTLESAIPARKTATVSGRFSGSITGIKEFGFLYSTDDPINPGGKTTRKLIITESFSVNKTYVATLEGLLPNTSYFYCMYVSNGTNIMQTASSNFKTLETSKALLGEMRLDGIGEYSVTVSCDILDDGGTSITQCGFYYKNHSSAGGFTSKPVTKESFKVTIDNLSPGVVYDIFPFATNSDGMASGDTLQISTEGFEAPVVKTFDVTDGMFGADWALLSGLVENKGSSDVEERGFCYSTTNEEPTVADKVVKITTTDFKYKLTSLQPDTRYNVRAYARNHTKVGYGKKVVFKTLTVVGPTFLEVEVGEVTDVSAKVQSKVTLGSGEIKRMGFCYSTTGVPSITNGKSVDVTELKDGALSITLEGLTPGASYQVCAFIENSSGTFYSKPVALAMSDDPVPIVSEVTFSNVGKTSFDVSAEVLSEVKIVKQVFLYGLTNSLKLGGTGVSEKNMSGNSAQIANLKPNTTYYVCAYASNEAGKEAYGKVGEIKTAAAGLPTISNLYITKDGLQVRVEASVSNEPESPITECGICYSASNAVPTVNDSKANANLSGSKISGQIQGADLKPSTTYYIRIYAISASGTAYSEVKTVSFGLPIVTGLTVTRDGFQATVKASVSSESSITECGICYSTTNSTPTVNDTKVSATQSYGSITGQITDLKPSSTYYIRVYATSSTGTGYSEVKSLTIGSNVPEVDDNQSPDQKN</sequence>
<dbReference type="InterPro" id="IPR003961">
    <property type="entry name" value="FN3_dom"/>
</dbReference>
<feature type="signal peptide" evidence="2">
    <location>
        <begin position="1"/>
        <end position="20"/>
    </location>
</feature>
<evidence type="ECO:0000313" key="5">
    <source>
        <dbReference type="Proteomes" id="UP000195950"/>
    </source>
</evidence>
<dbReference type="PANTHER" id="PTHR46708">
    <property type="entry name" value="TENASCIN"/>
    <property type="match status" value="1"/>
</dbReference>
<dbReference type="Proteomes" id="UP000195950">
    <property type="component" value="Unassembled WGS sequence"/>
</dbReference>
<dbReference type="SMART" id="SM00060">
    <property type="entry name" value="FN3"/>
    <property type="match status" value="6"/>
</dbReference>
<protein>
    <recommendedName>
        <fullName evidence="3">Fibronectin type-III domain-containing protein</fullName>
    </recommendedName>
</protein>
<feature type="domain" description="Fibronectin type-III" evidence="3">
    <location>
        <begin position="136"/>
        <end position="231"/>
    </location>
</feature>
<name>A0A1Y4IW83_PARDI</name>
<dbReference type="RefSeq" id="WP_087342444.1">
    <property type="nucleotide sequence ID" value="NZ_NFJX01000002.1"/>
</dbReference>
<comment type="caution">
    <text evidence="4">The sequence shown here is derived from an EMBL/GenBank/DDBJ whole genome shotgun (WGS) entry which is preliminary data.</text>
</comment>
<dbReference type="InterPro" id="IPR013783">
    <property type="entry name" value="Ig-like_fold"/>
</dbReference>
<dbReference type="AlphaFoldDB" id="A0A1Y4IW83"/>
<accession>A0A1Y4IW83</accession>
<evidence type="ECO:0000256" key="2">
    <source>
        <dbReference type="SAM" id="SignalP"/>
    </source>
</evidence>
<evidence type="ECO:0000256" key="1">
    <source>
        <dbReference type="ARBA" id="ARBA00022737"/>
    </source>
</evidence>
<dbReference type="PROSITE" id="PS51257">
    <property type="entry name" value="PROKAR_LIPOPROTEIN"/>
    <property type="match status" value="1"/>
</dbReference>
<dbReference type="PANTHER" id="PTHR46708:SF2">
    <property type="entry name" value="FIBRONECTIN TYPE-III DOMAIN-CONTAINING PROTEIN"/>
    <property type="match status" value="1"/>
</dbReference>
<feature type="chain" id="PRO_5012757096" description="Fibronectin type-III domain-containing protein" evidence="2">
    <location>
        <begin position="21"/>
        <end position="734"/>
    </location>
</feature>
<keyword evidence="2" id="KW-0732">Signal</keyword>
<dbReference type="SUPFAM" id="SSF49265">
    <property type="entry name" value="Fibronectin type III"/>
    <property type="match status" value="4"/>
</dbReference>